<dbReference type="InterPro" id="IPR002048">
    <property type="entry name" value="EF_hand_dom"/>
</dbReference>
<evidence type="ECO:0000313" key="3">
    <source>
        <dbReference type="Proteomes" id="UP000676336"/>
    </source>
</evidence>
<dbReference type="PROSITE" id="PS00018">
    <property type="entry name" value="EF_HAND_1"/>
    <property type="match status" value="1"/>
</dbReference>
<organism evidence="2 3">
    <name type="scientific">Rotaria magnacalcarata</name>
    <dbReference type="NCBI Taxonomy" id="392030"/>
    <lineage>
        <taxon>Eukaryota</taxon>
        <taxon>Metazoa</taxon>
        <taxon>Spiralia</taxon>
        <taxon>Gnathifera</taxon>
        <taxon>Rotifera</taxon>
        <taxon>Eurotatoria</taxon>
        <taxon>Bdelloidea</taxon>
        <taxon>Philodinida</taxon>
        <taxon>Philodinidae</taxon>
        <taxon>Rotaria</taxon>
    </lineage>
</organism>
<feature type="domain" description="EF-hand" evidence="1">
    <location>
        <begin position="5"/>
        <end position="40"/>
    </location>
</feature>
<feature type="non-terminal residue" evidence="2">
    <location>
        <position position="1"/>
    </location>
</feature>
<protein>
    <recommendedName>
        <fullName evidence="1">EF-hand domain-containing protein</fullName>
    </recommendedName>
</protein>
<name>A0A8S2XY24_9BILA</name>
<evidence type="ECO:0000313" key="2">
    <source>
        <dbReference type="EMBL" id="CAF4520174.1"/>
    </source>
</evidence>
<accession>A0A8S2XY24</accession>
<dbReference type="GO" id="GO:0005509">
    <property type="term" value="F:calcium ion binding"/>
    <property type="evidence" value="ECO:0007669"/>
    <property type="project" value="InterPro"/>
</dbReference>
<dbReference type="EMBL" id="CAJOBI010086286">
    <property type="protein sequence ID" value="CAF4520174.1"/>
    <property type="molecule type" value="Genomic_DNA"/>
</dbReference>
<reference evidence="2" key="1">
    <citation type="submission" date="2021-02" db="EMBL/GenBank/DDBJ databases">
        <authorList>
            <person name="Nowell W R."/>
        </authorList>
    </citation>
    <scope>NUCLEOTIDE SEQUENCE</scope>
</reference>
<proteinExistence type="predicted"/>
<evidence type="ECO:0000259" key="1">
    <source>
        <dbReference type="PROSITE" id="PS50222"/>
    </source>
</evidence>
<sequence length="52" mass="5477">SNVLICLDISKALFKAVDQNGNGELDLTDVMALAAIINKLNSRFGSGAQKQA</sequence>
<dbReference type="AlphaFoldDB" id="A0A8S2XY24"/>
<dbReference type="InterPro" id="IPR018247">
    <property type="entry name" value="EF_Hand_1_Ca_BS"/>
</dbReference>
<comment type="caution">
    <text evidence="2">The sequence shown here is derived from an EMBL/GenBank/DDBJ whole genome shotgun (WGS) entry which is preliminary data.</text>
</comment>
<dbReference type="Proteomes" id="UP000676336">
    <property type="component" value="Unassembled WGS sequence"/>
</dbReference>
<dbReference type="PROSITE" id="PS50222">
    <property type="entry name" value="EF_HAND_2"/>
    <property type="match status" value="1"/>
</dbReference>
<gene>
    <name evidence="2" type="ORF">SMN809_LOCUS35781</name>
</gene>